<reference evidence="2 3" key="1">
    <citation type="submission" date="2018-08" db="EMBL/GenBank/DDBJ databases">
        <title>A genome reference for cultivated species of the human gut microbiota.</title>
        <authorList>
            <person name="Zou Y."/>
            <person name="Xue W."/>
            <person name="Luo G."/>
        </authorList>
    </citation>
    <scope>NUCLEOTIDE SEQUENCE [LARGE SCALE GENOMIC DNA]</scope>
    <source>
        <strain evidence="2 3">AF22-21</strain>
    </source>
</reference>
<dbReference type="OrthoDB" id="9797344at2"/>
<dbReference type="Pfam" id="PF01966">
    <property type="entry name" value="HD"/>
    <property type="match status" value="1"/>
</dbReference>
<dbReference type="SMART" id="SM00471">
    <property type="entry name" value="HDc"/>
    <property type="match status" value="1"/>
</dbReference>
<protein>
    <submittedName>
        <fullName evidence="2">HD domain-containing protein</fullName>
    </submittedName>
</protein>
<dbReference type="PANTHER" id="PTHR33594:SF1">
    <property type="entry name" value="HD_PDEASE DOMAIN-CONTAINING PROTEIN"/>
    <property type="match status" value="1"/>
</dbReference>
<dbReference type="Proteomes" id="UP000283295">
    <property type="component" value="Unassembled WGS sequence"/>
</dbReference>
<dbReference type="InterPro" id="IPR003607">
    <property type="entry name" value="HD/PDEase_dom"/>
</dbReference>
<name>A0A412IW45_9FIRM</name>
<dbReference type="SUPFAM" id="SSF109604">
    <property type="entry name" value="HD-domain/PDEase-like"/>
    <property type="match status" value="1"/>
</dbReference>
<dbReference type="CDD" id="cd00077">
    <property type="entry name" value="HDc"/>
    <property type="match status" value="1"/>
</dbReference>
<dbReference type="AlphaFoldDB" id="A0A412IW45"/>
<feature type="domain" description="HD" evidence="1">
    <location>
        <begin position="28"/>
        <end position="127"/>
    </location>
</feature>
<sequence length="196" mass="22633">MNYAKVIDFVKTQTAVNGRPPNYPFRSRFEHTMRVYRWAIKLQSKLGGDLDIIVLAALLHDVGWDDERPHGEVGAEIAVNYLDSLGVDPQKIAKIGEIIMIHEEKDTDADLSLECRIVMDADLLDEVGAISVLWDSMATAIENEASYKRAYYRIKNFYKINKPKIKRCKTEAGRLEYSKRMQLLEDFIFQLEKELF</sequence>
<dbReference type="Gene3D" id="1.10.472.50">
    <property type="entry name" value="HD-domain/PDEase-like"/>
    <property type="match status" value="1"/>
</dbReference>
<dbReference type="PROSITE" id="PS51831">
    <property type="entry name" value="HD"/>
    <property type="match status" value="1"/>
</dbReference>
<evidence type="ECO:0000313" key="3">
    <source>
        <dbReference type="Proteomes" id="UP000283295"/>
    </source>
</evidence>
<dbReference type="InterPro" id="IPR006675">
    <property type="entry name" value="HDIG_dom"/>
</dbReference>
<organism evidence="2 3">
    <name type="scientific">Coprococcus eutactus</name>
    <dbReference type="NCBI Taxonomy" id="33043"/>
    <lineage>
        <taxon>Bacteria</taxon>
        <taxon>Bacillati</taxon>
        <taxon>Bacillota</taxon>
        <taxon>Clostridia</taxon>
        <taxon>Lachnospirales</taxon>
        <taxon>Lachnospiraceae</taxon>
        <taxon>Coprococcus</taxon>
    </lineage>
</organism>
<dbReference type="NCBIfam" id="TIGR00277">
    <property type="entry name" value="HDIG"/>
    <property type="match status" value="1"/>
</dbReference>
<gene>
    <name evidence="2" type="ORF">DWX94_00180</name>
</gene>
<dbReference type="EMBL" id="QRVK01000001">
    <property type="protein sequence ID" value="RGS44263.1"/>
    <property type="molecule type" value="Genomic_DNA"/>
</dbReference>
<dbReference type="PANTHER" id="PTHR33594">
    <property type="entry name" value="SUPERFAMILY HYDROLASE, PUTATIVE (AFU_ORTHOLOGUE AFUA_1G03035)-RELATED"/>
    <property type="match status" value="1"/>
</dbReference>
<evidence type="ECO:0000313" key="2">
    <source>
        <dbReference type="EMBL" id="RGS44263.1"/>
    </source>
</evidence>
<accession>A0A412IW45</accession>
<evidence type="ECO:0000259" key="1">
    <source>
        <dbReference type="PROSITE" id="PS51831"/>
    </source>
</evidence>
<proteinExistence type="predicted"/>
<dbReference type="Gene3D" id="1.20.58.1910">
    <property type="match status" value="1"/>
</dbReference>
<dbReference type="InterPro" id="IPR006674">
    <property type="entry name" value="HD_domain"/>
</dbReference>
<comment type="caution">
    <text evidence="2">The sequence shown here is derived from an EMBL/GenBank/DDBJ whole genome shotgun (WGS) entry which is preliminary data.</text>
</comment>